<name>A0A4W5NU50_9TELE</name>
<dbReference type="Gene3D" id="2.60.40.10">
    <property type="entry name" value="Immunoglobulins"/>
    <property type="match status" value="1"/>
</dbReference>
<dbReference type="AlphaFoldDB" id="A0A4W5NU50"/>
<organism evidence="2 3">
    <name type="scientific">Hucho hucho</name>
    <name type="common">huchen</name>
    <dbReference type="NCBI Taxonomy" id="62062"/>
    <lineage>
        <taxon>Eukaryota</taxon>
        <taxon>Metazoa</taxon>
        <taxon>Chordata</taxon>
        <taxon>Craniata</taxon>
        <taxon>Vertebrata</taxon>
        <taxon>Euteleostomi</taxon>
        <taxon>Actinopterygii</taxon>
        <taxon>Neopterygii</taxon>
        <taxon>Teleostei</taxon>
        <taxon>Protacanthopterygii</taxon>
        <taxon>Salmoniformes</taxon>
        <taxon>Salmonidae</taxon>
        <taxon>Salmoninae</taxon>
        <taxon>Hucho</taxon>
    </lineage>
</organism>
<keyword evidence="3" id="KW-1185">Reference proteome</keyword>
<dbReference type="Proteomes" id="UP000314982">
    <property type="component" value="Unassembled WGS sequence"/>
</dbReference>
<dbReference type="GeneTree" id="ENSGT00940000164697"/>
<protein>
    <recommendedName>
        <fullName evidence="1">Ig-like domain-containing protein</fullName>
    </recommendedName>
</protein>
<sequence length="441" mass="48735">MYYYYYYYYRYHTQKAYSETSRVETITSRSTQESKEQLSTSFCCTHTFHLSCSPLERDRKVHALQQAGIKSLVTSPTVPPPPALALAPSFSDIQREFQKKERQGPAQRNFPVFHTSNTDQIGLLTGEPFSQDASHLLPPTGGLTEGNLQRHNLMTEESLSNDEYECISPDDISLPPLSETPESNIVLSENDMDLDSFCLNSQSHTIHINQYSHQFHSTHNNENNNSQRQQRIRVQNESCHSPTVGLNTKFREESSSFVHSPLTVPASSLVSNTLSSILKSKGIPNLPKPNLPNLPTVGPQGLNECHQTMYSMHESSVTEMQECVHDPSSMMVPGAAAPSAFPAAATSLNTHATPSPLTTTAVTLTDQGQYPDLCNPTAIREEIRLPGTSRSVGSTLGGQGPPHFSKLLSSPTVMEGSPVTLEVEVTGFPEPTLTWWVAHRH</sequence>
<dbReference type="Ensembl" id="ENSHHUT00000055260.1">
    <property type="protein sequence ID" value="ENSHHUP00000053393.1"/>
    <property type="gene ID" value="ENSHHUG00000032066.1"/>
</dbReference>
<accession>A0A4W5NU50</accession>
<reference evidence="3" key="1">
    <citation type="submission" date="2018-06" db="EMBL/GenBank/DDBJ databases">
        <title>Genome assembly of Danube salmon.</title>
        <authorList>
            <person name="Macqueen D.J."/>
            <person name="Gundappa M.K."/>
        </authorList>
    </citation>
    <scope>NUCLEOTIDE SEQUENCE [LARGE SCALE GENOMIC DNA]</scope>
</reference>
<reference evidence="2" key="3">
    <citation type="submission" date="2025-09" db="UniProtKB">
        <authorList>
            <consortium name="Ensembl"/>
        </authorList>
    </citation>
    <scope>IDENTIFICATION</scope>
</reference>
<proteinExistence type="predicted"/>
<feature type="domain" description="Ig-like" evidence="1">
    <location>
        <begin position="402"/>
        <end position="441"/>
    </location>
</feature>
<dbReference type="InterPro" id="IPR007110">
    <property type="entry name" value="Ig-like_dom"/>
</dbReference>
<evidence type="ECO:0000313" key="3">
    <source>
        <dbReference type="Proteomes" id="UP000314982"/>
    </source>
</evidence>
<dbReference type="InterPro" id="IPR013783">
    <property type="entry name" value="Ig-like_fold"/>
</dbReference>
<dbReference type="PROSITE" id="PS50835">
    <property type="entry name" value="IG_LIKE"/>
    <property type="match status" value="1"/>
</dbReference>
<dbReference type="InterPro" id="IPR036179">
    <property type="entry name" value="Ig-like_dom_sf"/>
</dbReference>
<reference evidence="2" key="2">
    <citation type="submission" date="2025-08" db="UniProtKB">
        <authorList>
            <consortium name="Ensembl"/>
        </authorList>
    </citation>
    <scope>IDENTIFICATION</scope>
</reference>
<dbReference type="STRING" id="62062.ENSHHUP00000053393"/>
<dbReference type="SUPFAM" id="SSF48726">
    <property type="entry name" value="Immunoglobulin"/>
    <property type="match status" value="1"/>
</dbReference>
<evidence type="ECO:0000259" key="1">
    <source>
        <dbReference type="PROSITE" id="PS50835"/>
    </source>
</evidence>
<evidence type="ECO:0000313" key="2">
    <source>
        <dbReference type="Ensembl" id="ENSHHUP00000053393.1"/>
    </source>
</evidence>